<dbReference type="SUPFAM" id="SSF53850">
    <property type="entry name" value="Periplasmic binding protein-like II"/>
    <property type="match status" value="1"/>
</dbReference>
<dbReference type="Gene3D" id="3.40.190.290">
    <property type="match status" value="1"/>
</dbReference>
<accession>A0A3D9R0S6</accession>
<evidence type="ECO:0000256" key="1">
    <source>
        <dbReference type="ARBA" id="ARBA00009437"/>
    </source>
</evidence>
<keyword evidence="2" id="KW-0805">Transcription regulation</keyword>
<keyword evidence="4" id="KW-0804">Transcription</keyword>
<keyword evidence="3 6" id="KW-0238">DNA-binding</keyword>
<evidence type="ECO:0000256" key="2">
    <source>
        <dbReference type="ARBA" id="ARBA00023015"/>
    </source>
</evidence>
<protein>
    <submittedName>
        <fullName evidence="6">DNA-binding transcriptional LysR family regulator</fullName>
    </submittedName>
</protein>
<dbReference type="InterPro" id="IPR036388">
    <property type="entry name" value="WH-like_DNA-bd_sf"/>
</dbReference>
<evidence type="ECO:0000256" key="3">
    <source>
        <dbReference type="ARBA" id="ARBA00023125"/>
    </source>
</evidence>
<organism evidence="6 7">
    <name type="scientific">Paenibacillus taihuensis</name>
    <dbReference type="NCBI Taxonomy" id="1156355"/>
    <lineage>
        <taxon>Bacteria</taxon>
        <taxon>Bacillati</taxon>
        <taxon>Bacillota</taxon>
        <taxon>Bacilli</taxon>
        <taxon>Bacillales</taxon>
        <taxon>Paenibacillaceae</taxon>
        <taxon>Paenibacillus</taxon>
    </lineage>
</organism>
<dbReference type="EMBL" id="QTTN01000042">
    <property type="protein sequence ID" value="REE67607.1"/>
    <property type="molecule type" value="Genomic_DNA"/>
</dbReference>
<dbReference type="InterPro" id="IPR005119">
    <property type="entry name" value="LysR_subst-bd"/>
</dbReference>
<sequence length="296" mass="33562">MEMRQLEYFIATCEELHFTRASVKLGITQPSLSHQIKALEDELGVPLFDRIGKKIAITEAGMILYRQSKLAFGNLSSAKEQIGELQQIERGTLAIGALPGELNQLVSSLLLQFHRDYPKVRIKIFGVEDIVERVLQNELDLAITILPIENERVYTIPLYEERFYFVATAQHPYAGRDSINFEEIMNVPIVMFPETHRCRQLVDSTCIRAGFTFQPLIETTTIDSLFGLVRSGAGGTVLSKTLFEMYNYEDLIPIPIENPTLSREVGIVYLRDKYMGKASQGFIDLLTAHVRMLKQG</sequence>
<keyword evidence="7" id="KW-1185">Reference proteome</keyword>
<comment type="similarity">
    <text evidence="1">Belongs to the LysR transcriptional regulatory family.</text>
</comment>
<dbReference type="Pfam" id="PF03466">
    <property type="entry name" value="LysR_substrate"/>
    <property type="match status" value="1"/>
</dbReference>
<evidence type="ECO:0000313" key="7">
    <source>
        <dbReference type="Proteomes" id="UP000256304"/>
    </source>
</evidence>
<feature type="domain" description="HTH lysR-type" evidence="5">
    <location>
        <begin position="1"/>
        <end position="58"/>
    </location>
</feature>
<evidence type="ECO:0000313" key="6">
    <source>
        <dbReference type="EMBL" id="REE67607.1"/>
    </source>
</evidence>
<proteinExistence type="inferred from homology"/>
<dbReference type="FunFam" id="1.10.10.10:FF:000001">
    <property type="entry name" value="LysR family transcriptional regulator"/>
    <property type="match status" value="1"/>
</dbReference>
<reference evidence="6 7" key="1">
    <citation type="submission" date="2018-08" db="EMBL/GenBank/DDBJ databases">
        <title>Genomic Encyclopedia of Type Strains, Phase III (KMG-III): the genomes of soil and plant-associated and newly described type strains.</title>
        <authorList>
            <person name="Whitman W."/>
        </authorList>
    </citation>
    <scope>NUCLEOTIDE SEQUENCE [LARGE SCALE GENOMIC DNA]</scope>
    <source>
        <strain evidence="6 7">CGMCC 1.10966</strain>
    </source>
</reference>
<dbReference type="PANTHER" id="PTHR30419">
    <property type="entry name" value="HTH-TYPE TRANSCRIPTIONAL REGULATOR YBHD"/>
    <property type="match status" value="1"/>
</dbReference>
<dbReference type="InterPro" id="IPR000847">
    <property type="entry name" value="LysR_HTH_N"/>
</dbReference>
<gene>
    <name evidence="6" type="ORF">A8990_14234</name>
</gene>
<evidence type="ECO:0000259" key="5">
    <source>
        <dbReference type="PROSITE" id="PS50931"/>
    </source>
</evidence>
<dbReference type="CDD" id="cd05466">
    <property type="entry name" value="PBP2_LTTR_substrate"/>
    <property type="match status" value="1"/>
</dbReference>
<dbReference type="PRINTS" id="PR00039">
    <property type="entry name" value="HTHLYSR"/>
</dbReference>
<dbReference type="Proteomes" id="UP000256304">
    <property type="component" value="Unassembled WGS sequence"/>
</dbReference>
<name>A0A3D9R0S6_9BACL</name>
<dbReference type="SUPFAM" id="SSF46785">
    <property type="entry name" value="Winged helix' DNA-binding domain"/>
    <property type="match status" value="1"/>
</dbReference>
<dbReference type="AlphaFoldDB" id="A0A3D9R0S6"/>
<dbReference type="GO" id="GO:0005829">
    <property type="term" value="C:cytosol"/>
    <property type="evidence" value="ECO:0007669"/>
    <property type="project" value="TreeGrafter"/>
</dbReference>
<dbReference type="RefSeq" id="WP_116191880.1">
    <property type="nucleotide sequence ID" value="NZ_QTTN01000042.1"/>
</dbReference>
<dbReference type="GO" id="GO:0003677">
    <property type="term" value="F:DNA binding"/>
    <property type="evidence" value="ECO:0007669"/>
    <property type="project" value="UniProtKB-KW"/>
</dbReference>
<comment type="caution">
    <text evidence="6">The sequence shown here is derived from an EMBL/GenBank/DDBJ whole genome shotgun (WGS) entry which is preliminary data.</text>
</comment>
<dbReference type="InterPro" id="IPR050950">
    <property type="entry name" value="HTH-type_LysR_regulators"/>
</dbReference>
<evidence type="ECO:0000256" key="4">
    <source>
        <dbReference type="ARBA" id="ARBA00023163"/>
    </source>
</evidence>
<dbReference type="Gene3D" id="1.10.10.10">
    <property type="entry name" value="Winged helix-like DNA-binding domain superfamily/Winged helix DNA-binding domain"/>
    <property type="match status" value="1"/>
</dbReference>
<dbReference type="OrthoDB" id="9803735at2"/>
<dbReference type="InterPro" id="IPR036390">
    <property type="entry name" value="WH_DNA-bd_sf"/>
</dbReference>
<dbReference type="GO" id="GO:0003700">
    <property type="term" value="F:DNA-binding transcription factor activity"/>
    <property type="evidence" value="ECO:0007669"/>
    <property type="project" value="InterPro"/>
</dbReference>
<dbReference type="PROSITE" id="PS50931">
    <property type="entry name" value="HTH_LYSR"/>
    <property type="match status" value="1"/>
</dbReference>
<dbReference type="Pfam" id="PF00126">
    <property type="entry name" value="HTH_1"/>
    <property type="match status" value="1"/>
</dbReference>